<keyword evidence="1" id="KW-0805">Transcription regulation</keyword>
<keyword evidence="7" id="KW-1185">Reference proteome</keyword>
<evidence type="ECO:0000259" key="5">
    <source>
        <dbReference type="PROSITE" id="PS50043"/>
    </source>
</evidence>
<evidence type="ECO:0000256" key="3">
    <source>
        <dbReference type="ARBA" id="ARBA00023163"/>
    </source>
</evidence>
<gene>
    <name evidence="6" type="ORF">FM104_11180</name>
</gene>
<evidence type="ECO:0000313" key="6">
    <source>
        <dbReference type="EMBL" id="SJN40953.1"/>
    </source>
</evidence>
<dbReference type="AlphaFoldDB" id="A0A1R4KAA7"/>
<organism evidence="6 7">
    <name type="scientific">Microbacterium esteraromaticum</name>
    <dbReference type="NCBI Taxonomy" id="57043"/>
    <lineage>
        <taxon>Bacteria</taxon>
        <taxon>Bacillati</taxon>
        <taxon>Actinomycetota</taxon>
        <taxon>Actinomycetes</taxon>
        <taxon>Micrococcales</taxon>
        <taxon>Microbacteriaceae</taxon>
        <taxon>Microbacterium</taxon>
    </lineage>
</organism>
<dbReference type="SUPFAM" id="SSF46894">
    <property type="entry name" value="C-terminal effector domain of the bipartite response regulators"/>
    <property type="match status" value="1"/>
</dbReference>
<keyword evidence="3" id="KW-0804">Transcription</keyword>
<dbReference type="PROSITE" id="PS50043">
    <property type="entry name" value="HTH_LUXR_2"/>
    <property type="match status" value="1"/>
</dbReference>
<dbReference type="SMART" id="SM00421">
    <property type="entry name" value="HTH_LUXR"/>
    <property type="match status" value="1"/>
</dbReference>
<dbReference type="Gene3D" id="1.10.10.10">
    <property type="entry name" value="Winged helix-like DNA-binding domain superfamily/Winged helix DNA-binding domain"/>
    <property type="match status" value="1"/>
</dbReference>
<evidence type="ECO:0000313" key="7">
    <source>
        <dbReference type="Proteomes" id="UP000196320"/>
    </source>
</evidence>
<dbReference type="PANTHER" id="PTHR44688:SF16">
    <property type="entry name" value="DNA-BINDING TRANSCRIPTIONAL ACTIVATOR DEVR_DOSR"/>
    <property type="match status" value="1"/>
</dbReference>
<dbReference type="InterPro" id="IPR000792">
    <property type="entry name" value="Tscrpt_reg_LuxR_C"/>
</dbReference>
<feature type="domain" description="HTH luxR-type" evidence="5">
    <location>
        <begin position="467"/>
        <end position="532"/>
    </location>
</feature>
<evidence type="ECO:0000256" key="2">
    <source>
        <dbReference type="ARBA" id="ARBA00023125"/>
    </source>
</evidence>
<dbReference type="PRINTS" id="PR00038">
    <property type="entry name" value="HTHLUXR"/>
</dbReference>
<dbReference type="EMBL" id="FUKO01000026">
    <property type="protein sequence ID" value="SJN40953.1"/>
    <property type="molecule type" value="Genomic_DNA"/>
</dbReference>
<evidence type="ECO:0000256" key="4">
    <source>
        <dbReference type="SAM" id="MobiDB-lite"/>
    </source>
</evidence>
<keyword evidence="2" id="KW-0238">DNA-binding</keyword>
<dbReference type="CDD" id="cd06170">
    <property type="entry name" value="LuxR_C_like"/>
    <property type="match status" value="1"/>
</dbReference>
<proteinExistence type="predicted"/>
<protein>
    <submittedName>
        <fullName evidence="6">Regulatory protein</fullName>
    </submittedName>
</protein>
<name>A0A1R4KAA7_9MICO</name>
<dbReference type="Pfam" id="PF00196">
    <property type="entry name" value="GerE"/>
    <property type="match status" value="1"/>
</dbReference>
<feature type="region of interest" description="Disordered" evidence="4">
    <location>
        <begin position="1"/>
        <end position="32"/>
    </location>
</feature>
<dbReference type="Proteomes" id="UP000196320">
    <property type="component" value="Unassembled WGS sequence"/>
</dbReference>
<dbReference type="InterPro" id="IPR016032">
    <property type="entry name" value="Sig_transdc_resp-reg_C-effctor"/>
</dbReference>
<dbReference type="InterPro" id="IPR036388">
    <property type="entry name" value="WH-like_DNA-bd_sf"/>
</dbReference>
<dbReference type="PANTHER" id="PTHR44688">
    <property type="entry name" value="DNA-BINDING TRANSCRIPTIONAL ACTIVATOR DEVR_DOSR"/>
    <property type="match status" value="1"/>
</dbReference>
<sequence>MATVQHSPGAREADSTATTNIQHPGLKDADTSQWEAEFTAPTTPVKRPDVPTLLRTLRDEGPQERIAAVFEEHYIEAWFGLDPVELRSVLNAATEREVRTRPIVGYIRSLLRGETVPLLSDVRQNGVKTLRASERGAVVAMAVLESRLRGELSTAMQLAERLGADAPAANALVDGSLGTASFMSLQAGITRMLAGDFARALADLERVKWTAPPAALTFFVRDAHAKAALVHAIVGDPELARRALASARQVQRTNSWAEALVDATAQLAEVIIDRNADSTALGQLLATGRTEIGEMWPLFILSLAPTVLSGDAGAAHMLAAMEGAALPGSKSSQGLTGSAAALVRAAQAAEAGHLSEARAALAAADPDLPLTKLVQAGAALDSGMPGQALAIALDVAAHTAGLRQLELWRLSILHLGHRALGEEDAAQASLDQARPLAAGLGAIALPVSGSARAQIQSLLHDVPLPTTAPTALSLTPRELEVLVRLAAGISRREIAEQLFVSINTIKTQVSSLYRKLGVRGRGTLLAEAYRRGLI</sequence>
<reference evidence="6 7" key="1">
    <citation type="submission" date="2017-02" db="EMBL/GenBank/DDBJ databases">
        <authorList>
            <person name="Peterson S.W."/>
        </authorList>
    </citation>
    <scope>NUCLEOTIDE SEQUENCE [LARGE SCALE GENOMIC DNA]</scope>
    <source>
        <strain evidence="6 7">B Mb 05.01</strain>
    </source>
</reference>
<accession>A0A1R4KAA7</accession>
<dbReference type="GO" id="GO:0006355">
    <property type="term" value="P:regulation of DNA-templated transcription"/>
    <property type="evidence" value="ECO:0007669"/>
    <property type="project" value="InterPro"/>
</dbReference>
<dbReference type="GO" id="GO:0003677">
    <property type="term" value="F:DNA binding"/>
    <property type="evidence" value="ECO:0007669"/>
    <property type="project" value="UniProtKB-KW"/>
</dbReference>
<evidence type="ECO:0000256" key="1">
    <source>
        <dbReference type="ARBA" id="ARBA00023015"/>
    </source>
</evidence>